<sequence>MPLLPALQVLTRKPRHRGRHLQPQQTPVADPTRLIERYCQETDEDKATGHKAQSPVTPRTKGNMTAWVVTEIAHGIHLLPVRWIDSDWSFPPEITGNCCQVSQGNGIGEKAGYKLEDWQRKL</sequence>
<comment type="caution">
    <text evidence="1">The sequence shown here is derived from an EMBL/GenBank/DDBJ whole genome shotgun (WGS) entry which is preliminary data.</text>
</comment>
<gene>
    <name evidence="1" type="ORF">E5288_WYG001758</name>
</gene>
<organism evidence="1 2">
    <name type="scientific">Bos mutus</name>
    <name type="common">wild yak</name>
    <dbReference type="NCBI Taxonomy" id="72004"/>
    <lineage>
        <taxon>Eukaryota</taxon>
        <taxon>Metazoa</taxon>
        <taxon>Chordata</taxon>
        <taxon>Craniata</taxon>
        <taxon>Vertebrata</taxon>
        <taxon>Euteleostomi</taxon>
        <taxon>Mammalia</taxon>
        <taxon>Eutheria</taxon>
        <taxon>Laurasiatheria</taxon>
        <taxon>Artiodactyla</taxon>
        <taxon>Ruminantia</taxon>
        <taxon>Pecora</taxon>
        <taxon>Bovidae</taxon>
        <taxon>Bovinae</taxon>
        <taxon>Bos</taxon>
    </lineage>
</organism>
<accession>A0A6B0RUA9</accession>
<evidence type="ECO:0000313" key="2">
    <source>
        <dbReference type="Proteomes" id="UP000322234"/>
    </source>
</evidence>
<evidence type="ECO:0000313" key="1">
    <source>
        <dbReference type="EMBL" id="MXQ91614.1"/>
    </source>
</evidence>
<dbReference type="Proteomes" id="UP000322234">
    <property type="component" value="Unassembled WGS sequence"/>
</dbReference>
<proteinExistence type="predicted"/>
<keyword evidence="2" id="KW-1185">Reference proteome</keyword>
<reference evidence="1" key="1">
    <citation type="submission" date="2019-10" db="EMBL/GenBank/DDBJ databases">
        <title>The sequence and de novo assembly of the wild yak genome.</title>
        <authorList>
            <person name="Liu Y."/>
        </authorList>
    </citation>
    <scope>NUCLEOTIDE SEQUENCE [LARGE SCALE GENOMIC DNA]</scope>
    <source>
        <strain evidence="1">WY2019</strain>
    </source>
</reference>
<protein>
    <submittedName>
        <fullName evidence="1">Uncharacterized protein</fullName>
    </submittedName>
</protein>
<dbReference type="EMBL" id="VBQZ03000072">
    <property type="protein sequence ID" value="MXQ91614.1"/>
    <property type="molecule type" value="Genomic_DNA"/>
</dbReference>
<dbReference type="AlphaFoldDB" id="A0A6B0RUA9"/>
<name>A0A6B0RUA9_9CETA</name>